<feature type="transmembrane region" description="Helical" evidence="8">
    <location>
        <begin position="115"/>
        <end position="140"/>
    </location>
</feature>
<evidence type="ECO:0000256" key="1">
    <source>
        <dbReference type="ARBA" id="ARBA00004651"/>
    </source>
</evidence>
<protein>
    <submittedName>
        <fullName evidence="9">Exosortase P</fullName>
    </submittedName>
</protein>
<evidence type="ECO:0000256" key="8">
    <source>
        <dbReference type="SAM" id="Phobius"/>
    </source>
</evidence>
<name>A0ABN2Q8F6_9PSEU</name>
<dbReference type="NCBIfam" id="NF012139">
    <property type="entry name" value="exosort_XrtP"/>
    <property type="match status" value="1"/>
</dbReference>
<sequence length="187" mass="20348">MSVASTPTSKSWQFPLRWGVFVVLAAAVALVVAERAYRVFEVQFAGAILKVITSSGVYVAGERETVYFGLSGTDPLGLRMTPECSSAFMLIPLFLVTAVMMWFRPRNTRRLFLSLAISAIAVILVNQLRILAIAGLVHWLGIDRGYYWGHTLLGSLVSVLGGALALVLFVWLGTRGSKGPKNRESAS</sequence>
<evidence type="ECO:0000256" key="6">
    <source>
        <dbReference type="ARBA" id="ARBA00022989"/>
    </source>
</evidence>
<keyword evidence="6 8" id="KW-1133">Transmembrane helix</keyword>
<feature type="transmembrane region" description="Helical" evidence="8">
    <location>
        <begin position="44"/>
        <end position="61"/>
    </location>
</feature>
<dbReference type="InterPro" id="IPR026392">
    <property type="entry name" value="Exo/Archaeosortase_dom"/>
</dbReference>
<keyword evidence="2" id="KW-1003">Cell membrane</keyword>
<evidence type="ECO:0000256" key="3">
    <source>
        <dbReference type="ARBA" id="ARBA00022670"/>
    </source>
</evidence>
<keyword evidence="3" id="KW-0645">Protease</keyword>
<dbReference type="Proteomes" id="UP001501116">
    <property type="component" value="Unassembled WGS sequence"/>
</dbReference>
<dbReference type="EMBL" id="BAAANN010000004">
    <property type="protein sequence ID" value="GAA1946963.1"/>
    <property type="molecule type" value="Genomic_DNA"/>
</dbReference>
<proteinExistence type="predicted"/>
<gene>
    <name evidence="9" type="primary">xrtP</name>
    <name evidence="9" type="ORF">GCM10009754_13820</name>
</gene>
<feature type="transmembrane region" description="Helical" evidence="8">
    <location>
        <begin position="85"/>
        <end position="103"/>
    </location>
</feature>
<keyword evidence="5" id="KW-0378">Hydrolase</keyword>
<evidence type="ECO:0000313" key="10">
    <source>
        <dbReference type="Proteomes" id="UP001501116"/>
    </source>
</evidence>
<comment type="subcellular location">
    <subcellularLocation>
        <location evidence="1">Cell membrane</location>
        <topology evidence="1">Multi-pass membrane protein</topology>
    </subcellularLocation>
</comment>
<keyword evidence="10" id="KW-1185">Reference proteome</keyword>
<evidence type="ECO:0000256" key="2">
    <source>
        <dbReference type="ARBA" id="ARBA00022475"/>
    </source>
</evidence>
<keyword evidence="4 8" id="KW-0812">Transmembrane</keyword>
<feature type="transmembrane region" description="Helical" evidence="8">
    <location>
        <begin position="152"/>
        <end position="173"/>
    </location>
</feature>
<reference evidence="9 10" key="1">
    <citation type="journal article" date="2019" name="Int. J. Syst. Evol. Microbiol.">
        <title>The Global Catalogue of Microorganisms (GCM) 10K type strain sequencing project: providing services to taxonomists for standard genome sequencing and annotation.</title>
        <authorList>
            <consortium name="The Broad Institute Genomics Platform"/>
            <consortium name="The Broad Institute Genome Sequencing Center for Infectious Disease"/>
            <person name="Wu L."/>
            <person name="Ma J."/>
        </authorList>
    </citation>
    <scope>NUCLEOTIDE SEQUENCE [LARGE SCALE GENOMIC DNA]</scope>
    <source>
        <strain evidence="9 10">JCM 14545</strain>
    </source>
</reference>
<organism evidence="9 10">
    <name type="scientific">Amycolatopsis minnesotensis</name>
    <dbReference type="NCBI Taxonomy" id="337894"/>
    <lineage>
        <taxon>Bacteria</taxon>
        <taxon>Bacillati</taxon>
        <taxon>Actinomycetota</taxon>
        <taxon>Actinomycetes</taxon>
        <taxon>Pseudonocardiales</taxon>
        <taxon>Pseudonocardiaceae</taxon>
        <taxon>Amycolatopsis</taxon>
    </lineage>
</organism>
<feature type="transmembrane region" description="Helical" evidence="8">
    <location>
        <begin position="12"/>
        <end position="32"/>
    </location>
</feature>
<evidence type="ECO:0000256" key="7">
    <source>
        <dbReference type="ARBA" id="ARBA00023136"/>
    </source>
</evidence>
<evidence type="ECO:0000256" key="4">
    <source>
        <dbReference type="ARBA" id="ARBA00022692"/>
    </source>
</evidence>
<dbReference type="NCBIfam" id="TIGR04178">
    <property type="entry name" value="exo_archaeo"/>
    <property type="match status" value="1"/>
</dbReference>
<comment type="caution">
    <text evidence="9">The sequence shown here is derived from an EMBL/GenBank/DDBJ whole genome shotgun (WGS) entry which is preliminary data.</text>
</comment>
<evidence type="ECO:0000313" key="9">
    <source>
        <dbReference type="EMBL" id="GAA1946963.1"/>
    </source>
</evidence>
<evidence type="ECO:0000256" key="5">
    <source>
        <dbReference type="ARBA" id="ARBA00022801"/>
    </source>
</evidence>
<keyword evidence="7 8" id="KW-0472">Membrane</keyword>
<accession>A0ABN2Q8F6</accession>